<gene>
    <name evidence="1" type="ORF">PISMIDRAFT_11914</name>
</gene>
<evidence type="ECO:0000313" key="2">
    <source>
        <dbReference type="Proteomes" id="UP000054018"/>
    </source>
</evidence>
<dbReference type="AlphaFoldDB" id="A0A0C9YZ98"/>
<name>A0A0C9YZ98_9AGAM</name>
<reference evidence="2" key="2">
    <citation type="submission" date="2015-01" db="EMBL/GenBank/DDBJ databases">
        <title>Evolutionary Origins and Diversification of the Mycorrhizal Mutualists.</title>
        <authorList>
            <consortium name="DOE Joint Genome Institute"/>
            <consortium name="Mycorrhizal Genomics Consortium"/>
            <person name="Kohler A."/>
            <person name="Kuo A."/>
            <person name="Nagy L.G."/>
            <person name="Floudas D."/>
            <person name="Copeland A."/>
            <person name="Barry K.W."/>
            <person name="Cichocki N."/>
            <person name="Veneault-Fourrey C."/>
            <person name="LaButti K."/>
            <person name="Lindquist E.A."/>
            <person name="Lipzen A."/>
            <person name="Lundell T."/>
            <person name="Morin E."/>
            <person name="Murat C."/>
            <person name="Riley R."/>
            <person name="Ohm R."/>
            <person name="Sun H."/>
            <person name="Tunlid A."/>
            <person name="Henrissat B."/>
            <person name="Grigoriev I.V."/>
            <person name="Hibbett D.S."/>
            <person name="Martin F."/>
        </authorList>
    </citation>
    <scope>NUCLEOTIDE SEQUENCE [LARGE SCALE GENOMIC DNA]</scope>
    <source>
        <strain evidence="2">441</strain>
    </source>
</reference>
<proteinExistence type="predicted"/>
<keyword evidence="2" id="KW-1185">Reference proteome</keyword>
<dbReference type="Proteomes" id="UP000054018">
    <property type="component" value="Unassembled WGS sequence"/>
</dbReference>
<evidence type="ECO:0000313" key="1">
    <source>
        <dbReference type="EMBL" id="KIK22071.1"/>
    </source>
</evidence>
<accession>A0A0C9YZ98</accession>
<sequence>MATEDGIYSVTLMEQLYSQFQKLSTHDHEECGQHEVLGVIGIFVSAHHANRESKVSEAPGLGTVSEIATVEVTERLMFRELPITVAHLNFSLTEMYAPRADPKQ</sequence>
<organism evidence="1 2">
    <name type="scientific">Pisolithus microcarpus 441</name>
    <dbReference type="NCBI Taxonomy" id="765257"/>
    <lineage>
        <taxon>Eukaryota</taxon>
        <taxon>Fungi</taxon>
        <taxon>Dikarya</taxon>
        <taxon>Basidiomycota</taxon>
        <taxon>Agaricomycotina</taxon>
        <taxon>Agaricomycetes</taxon>
        <taxon>Agaricomycetidae</taxon>
        <taxon>Boletales</taxon>
        <taxon>Sclerodermatineae</taxon>
        <taxon>Pisolithaceae</taxon>
        <taxon>Pisolithus</taxon>
    </lineage>
</organism>
<reference evidence="1 2" key="1">
    <citation type="submission" date="2014-04" db="EMBL/GenBank/DDBJ databases">
        <authorList>
            <consortium name="DOE Joint Genome Institute"/>
            <person name="Kuo A."/>
            <person name="Kohler A."/>
            <person name="Costa M.D."/>
            <person name="Nagy L.G."/>
            <person name="Floudas D."/>
            <person name="Copeland A."/>
            <person name="Barry K.W."/>
            <person name="Cichocki N."/>
            <person name="Veneault-Fourrey C."/>
            <person name="LaButti K."/>
            <person name="Lindquist E.A."/>
            <person name="Lipzen A."/>
            <person name="Lundell T."/>
            <person name="Morin E."/>
            <person name="Murat C."/>
            <person name="Sun H."/>
            <person name="Tunlid A."/>
            <person name="Henrissat B."/>
            <person name="Grigoriev I.V."/>
            <person name="Hibbett D.S."/>
            <person name="Martin F."/>
            <person name="Nordberg H.P."/>
            <person name="Cantor M.N."/>
            <person name="Hua S.X."/>
        </authorList>
    </citation>
    <scope>NUCLEOTIDE SEQUENCE [LARGE SCALE GENOMIC DNA]</scope>
    <source>
        <strain evidence="1 2">441</strain>
    </source>
</reference>
<dbReference type="EMBL" id="KN833744">
    <property type="protein sequence ID" value="KIK22071.1"/>
    <property type="molecule type" value="Genomic_DNA"/>
</dbReference>
<protein>
    <submittedName>
        <fullName evidence="1">Uncharacterized protein</fullName>
    </submittedName>
</protein>
<dbReference type="HOGENOM" id="CLU_2251135_0_0_1"/>